<dbReference type="PANTHER" id="PTHR11117">
    <property type="entry name" value="SUCCINYL-COA LIGASE SUBUNIT ALPHA"/>
    <property type="match status" value="1"/>
</dbReference>
<accession>A0A4R5CJ80</accession>
<gene>
    <name evidence="3" type="ORF">E1269_26080</name>
</gene>
<feature type="domain" description="ATP-citrate synthase/succinyl-CoA ligase C-terminal" evidence="2">
    <location>
        <begin position="331"/>
        <end position="490"/>
    </location>
</feature>
<dbReference type="Pfam" id="PF00549">
    <property type="entry name" value="Ligase_CoA"/>
    <property type="match status" value="1"/>
</dbReference>
<evidence type="ECO:0000313" key="3">
    <source>
        <dbReference type="EMBL" id="TDE00282.1"/>
    </source>
</evidence>
<dbReference type="InterPro" id="IPR016102">
    <property type="entry name" value="Succinyl-CoA_synth-like"/>
</dbReference>
<dbReference type="GO" id="GO:0009361">
    <property type="term" value="C:succinate-CoA ligase complex (ADP-forming)"/>
    <property type="evidence" value="ECO:0007669"/>
    <property type="project" value="TreeGrafter"/>
</dbReference>
<feature type="region of interest" description="Disordered" evidence="1">
    <location>
        <begin position="86"/>
        <end position="111"/>
    </location>
</feature>
<dbReference type="PANTHER" id="PTHR11117:SF24">
    <property type="entry name" value="PROTEIN FDRA"/>
    <property type="match status" value="1"/>
</dbReference>
<dbReference type="SUPFAM" id="SSF52210">
    <property type="entry name" value="Succinyl-CoA synthetase domains"/>
    <property type="match status" value="2"/>
</dbReference>
<dbReference type="InParanoid" id="A0A4R5CJ80"/>
<dbReference type="GO" id="GO:0004775">
    <property type="term" value="F:succinate-CoA ligase (ADP-forming) activity"/>
    <property type="evidence" value="ECO:0007669"/>
    <property type="project" value="TreeGrafter"/>
</dbReference>
<dbReference type="GO" id="GO:0005829">
    <property type="term" value="C:cytosol"/>
    <property type="evidence" value="ECO:0007669"/>
    <property type="project" value="TreeGrafter"/>
</dbReference>
<organism evidence="3 4">
    <name type="scientific">Jiangella asiatica</name>
    <dbReference type="NCBI Taxonomy" id="2530372"/>
    <lineage>
        <taxon>Bacteria</taxon>
        <taxon>Bacillati</taxon>
        <taxon>Actinomycetota</taxon>
        <taxon>Actinomycetes</taxon>
        <taxon>Jiangellales</taxon>
        <taxon>Jiangellaceae</taxon>
        <taxon>Jiangella</taxon>
    </lineage>
</organism>
<evidence type="ECO:0000259" key="2">
    <source>
        <dbReference type="Pfam" id="PF00549"/>
    </source>
</evidence>
<dbReference type="GO" id="GO:0004776">
    <property type="term" value="F:succinate-CoA ligase (GDP-forming) activity"/>
    <property type="evidence" value="ECO:0007669"/>
    <property type="project" value="TreeGrafter"/>
</dbReference>
<proteinExistence type="predicted"/>
<keyword evidence="4" id="KW-1185">Reference proteome</keyword>
<dbReference type="GO" id="GO:0006099">
    <property type="term" value="P:tricarboxylic acid cycle"/>
    <property type="evidence" value="ECO:0007669"/>
    <property type="project" value="TreeGrafter"/>
</dbReference>
<protein>
    <submittedName>
        <fullName evidence="3">FdrA family protein</fullName>
    </submittedName>
</protein>
<name>A0A4R5CJ80_9ACTN</name>
<dbReference type="RefSeq" id="WP_131900094.1">
    <property type="nucleotide sequence ID" value="NZ_SMKZ01000052.1"/>
</dbReference>
<comment type="caution">
    <text evidence="3">The sequence shown here is derived from an EMBL/GenBank/DDBJ whole genome shotgun (WGS) entry which is preliminary data.</text>
</comment>
<dbReference type="AlphaFoldDB" id="A0A4R5CJ80"/>
<reference evidence="3 4" key="1">
    <citation type="submission" date="2019-03" db="EMBL/GenBank/DDBJ databases">
        <title>Draft genome sequences of novel Actinobacteria.</title>
        <authorList>
            <person name="Sahin N."/>
            <person name="Ay H."/>
            <person name="Saygin H."/>
        </authorList>
    </citation>
    <scope>NUCLEOTIDE SEQUENCE [LARGE SCALE GENOMIC DNA]</scope>
    <source>
        <strain evidence="3 4">5K138</strain>
    </source>
</reference>
<dbReference type="InterPro" id="IPR005811">
    <property type="entry name" value="SUCC_ACL_C"/>
</dbReference>
<evidence type="ECO:0000313" key="4">
    <source>
        <dbReference type="Proteomes" id="UP000294739"/>
    </source>
</evidence>
<dbReference type="Gene3D" id="3.40.50.720">
    <property type="entry name" value="NAD(P)-binding Rossmann-like Domain"/>
    <property type="match status" value="1"/>
</dbReference>
<dbReference type="Gene3D" id="3.40.50.261">
    <property type="entry name" value="Succinyl-CoA synthetase domains"/>
    <property type="match status" value="2"/>
</dbReference>
<dbReference type="OrthoDB" id="5580580at2"/>
<dbReference type="EMBL" id="SMKZ01000052">
    <property type="protein sequence ID" value="TDE00282.1"/>
    <property type="molecule type" value="Genomic_DNA"/>
</dbReference>
<dbReference type="Proteomes" id="UP000294739">
    <property type="component" value="Unassembled WGS sequence"/>
</dbReference>
<evidence type="ECO:0000256" key="1">
    <source>
        <dbReference type="SAM" id="MobiDB-lite"/>
    </source>
</evidence>
<sequence>MTRHVELRPGAYHDSVTLMQVSRTVATEPGVVSALVAMATELNLDLLTGMGFDRPDGAGPGDLLVGIEASDDDALTRALARLEAALTDRTPSGSGPAAGAGAEPAPRTVGTAARRAGATVALISTPGPHAFTEAMDALHSDLHVVVFSDNVPVEQEVRLKQEAREHALLVMGPDCGTAVVGGVGFGFANVVRPGPVGIVAASGTGAQQLMSLVDGAGVGISHCLGVGGRDLSSVVGGASTLAALDLLADDEATEVIVVVSKPPAPEVAEAVRLRADKLDKPVVRALLGPGEPDLTAVAETVVTAAGAPWRPPRWWPAPVPRTGSYPTVRGLFAGGTLCDEAMLIASAALGPVRSNIPLRPSWVLEPDLSGSGHQMIDFGDDTLTQGRPHPMIDNSLRIERLFVEAADPTCGVVLLDVVLGHAAHPDPAAELAPAIVRARNLAGARGRDLAVVVALIGTADDPQDLPRQAKALREAGASVHLSNAHAARTAVDLVRGTDD</sequence>